<evidence type="ECO:0000256" key="2">
    <source>
        <dbReference type="ARBA" id="ARBA00022980"/>
    </source>
</evidence>
<dbReference type="EMBL" id="JADAQX010002015">
    <property type="protein sequence ID" value="KAF8817692.1"/>
    <property type="molecule type" value="Genomic_DNA"/>
</dbReference>
<dbReference type="PANTHER" id="PTHR11502">
    <property type="entry name" value="40S RIBOSOMAL PROTEIN S6"/>
    <property type="match status" value="1"/>
</dbReference>
<dbReference type="Gene3D" id="1.20.5.2650">
    <property type="match status" value="1"/>
</dbReference>
<keyword evidence="3" id="KW-0687">Ribonucleoprotein</keyword>
<keyword evidence="2 4" id="KW-0689">Ribosomal protein</keyword>
<evidence type="ECO:0000256" key="1">
    <source>
        <dbReference type="ARBA" id="ARBA00009312"/>
    </source>
</evidence>
<dbReference type="Proteomes" id="UP000823046">
    <property type="component" value="Unassembled WGS sequence"/>
</dbReference>
<reference evidence="4 5" key="1">
    <citation type="journal article" date="2020" name="bioRxiv">
        <title>Metabolic contributions of an alphaproteobacterial endosymbiont in the apicomplexan Cardiosporidium cionae.</title>
        <authorList>
            <person name="Hunter E.S."/>
            <person name="Paight C.J."/>
            <person name="Lane C.E."/>
        </authorList>
    </citation>
    <scope>NUCLEOTIDE SEQUENCE [LARGE SCALE GENOMIC DNA]</scope>
    <source>
        <strain evidence="4">ESH_2018</strain>
    </source>
</reference>
<gene>
    <name evidence="4" type="primary">RPS6</name>
    <name evidence="4" type="ORF">IE077_000066</name>
</gene>
<evidence type="ECO:0000313" key="5">
    <source>
        <dbReference type="Proteomes" id="UP000823046"/>
    </source>
</evidence>
<feature type="non-terminal residue" evidence="4">
    <location>
        <position position="1"/>
    </location>
</feature>
<comment type="similarity">
    <text evidence="1">Belongs to the eukaryotic ribosomal protein eS6 family.</text>
</comment>
<accession>A0ABQ7J3L6</accession>
<evidence type="ECO:0000313" key="4">
    <source>
        <dbReference type="EMBL" id="KAF8817692.1"/>
    </source>
</evidence>
<protein>
    <submittedName>
        <fullName evidence="4">Ribosomal protein RPS6</fullName>
    </submittedName>
</protein>
<keyword evidence="5" id="KW-1185">Reference proteome</keyword>
<comment type="caution">
    <text evidence="4">The sequence shown here is derived from an EMBL/GenBank/DDBJ whole genome shotgun (WGS) entry which is preliminary data.</text>
</comment>
<organism evidence="4 5">
    <name type="scientific">Cardiosporidium cionae</name>
    <dbReference type="NCBI Taxonomy" id="476202"/>
    <lineage>
        <taxon>Eukaryota</taxon>
        <taxon>Sar</taxon>
        <taxon>Alveolata</taxon>
        <taxon>Apicomplexa</taxon>
        <taxon>Aconoidasida</taxon>
        <taxon>Nephromycida</taxon>
        <taxon>Cardiosporidium</taxon>
    </lineage>
</organism>
<dbReference type="InterPro" id="IPR001377">
    <property type="entry name" value="Ribosomal_eS6"/>
</dbReference>
<proteinExistence type="inferred from homology"/>
<evidence type="ECO:0000256" key="3">
    <source>
        <dbReference type="ARBA" id="ARBA00023274"/>
    </source>
</evidence>
<name>A0ABQ7J3L6_9APIC</name>
<sequence length="150" mass="16934">IVGPDLSVLNLVLKKQGPSEIPGLTDGDRPRRLGPKRASRIRKLFNLPNLLPSNASDMSTEERKKAQGIMRAQICKNVVRRKIEGKNKSKAPKIQRLVTDRRLSRKIKLRNVKLQQVKETRQAAKEYAVLLSVYRKEKKSSLKATAALAE</sequence>
<dbReference type="GO" id="GO:0005840">
    <property type="term" value="C:ribosome"/>
    <property type="evidence" value="ECO:0007669"/>
    <property type="project" value="UniProtKB-KW"/>
</dbReference>